<sequence precursor="true">MNPLKILLSIAALWLSLGAAAHAGTVTYVYSDPQGTPLAEADANGTITATFDYQPYGVQALGTAPNGPGYTGHVNDPDTGLVYMQARYYDPSRGGFLSVDPVAPTPGNLFNFNRYDYTSNNPVNHTDPDGRCSDADGSCGRMVAAQGAYAATHPNEPLSPIAKVGLGVMLTASGAGAVVEAVGMVKTAVMIDKVLSDSPKTELVQRGMSKAELKATQDSGLVRGGRSGTHYASDAVNSSAGRAQQRLALPTKPEVRVTLEVPAGRFSAPTRVEPNFNMPGGGMERTATGDVPATVVRTDTMQQ</sequence>
<dbReference type="eggNOG" id="COG3209">
    <property type="taxonomic scope" value="Bacteria"/>
</dbReference>
<proteinExistence type="predicted"/>
<organism evidence="5 6">
    <name type="scientific">Rhodanobacter denitrificans</name>
    <dbReference type="NCBI Taxonomy" id="666685"/>
    <lineage>
        <taxon>Bacteria</taxon>
        <taxon>Pseudomonadati</taxon>
        <taxon>Pseudomonadota</taxon>
        <taxon>Gammaproteobacteria</taxon>
        <taxon>Lysobacterales</taxon>
        <taxon>Rhodanobacteraceae</taxon>
        <taxon>Rhodanobacter</taxon>
    </lineage>
</organism>
<dbReference type="InterPro" id="IPR022385">
    <property type="entry name" value="Rhs_assc_core"/>
</dbReference>
<dbReference type="NCBIfam" id="TIGR03696">
    <property type="entry name" value="Rhs_assc_core"/>
    <property type="match status" value="1"/>
</dbReference>
<dbReference type="Proteomes" id="UP000011859">
    <property type="component" value="Chromosome"/>
</dbReference>
<dbReference type="AlphaFoldDB" id="M4NFV9"/>
<dbReference type="PANTHER" id="PTHR32305">
    <property type="match status" value="1"/>
</dbReference>
<keyword evidence="6" id="KW-1185">Reference proteome</keyword>
<dbReference type="InterPro" id="IPR056823">
    <property type="entry name" value="TEN-like_YD-shell"/>
</dbReference>
<evidence type="ECO:0000256" key="3">
    <source>
        <dbReference type="SAM" id="SignalP"/>
    </source>
</evidence>
<dbReference type="OrthoDB" id="9816400at2"/>
<dbReference type="RefSeq" id="WP_015448280.1">
    <property type="nucleotide sequence ID" value="NC_020541.1"/>
</dbReference>
<feature type="signal peptide" evidence="3">
    <location>
        <begin position="1"/>
        <end position="23"/>
    </location>
</feature>
<evidence type="ECO:0000256" key="1">
    <source>
        <dbReference type="ARBA" id="ARBA00022737"/>
    </source>
</evidence>
<dbReference type="InterPro" id="IPR050708">
    <property type="entry name" value="T6SS_VgrG/RHS"/>
</dbReference>
<dbReference type="Pfam" id="PF25023">
    <property type="entry name" value="TEN_YD-shell"/>
    <property type="match status" value="1"/>
</dbReference>
<feature type="chain" id="PRO_5004056117" evidence="3">
    <location>
        <begin position="24"/>
        <end position="303"/>
    </location>
</feature>
<name>M4NFV9_9GAMM</name>
<dbReference type="EMBL" id="CP003470">
    <property type="protein sequence ID" value="AGG89779.1"/>
    <property type="molecule type" value="Genomic_DNA"/>
</dbReference>
<keyword evidence="1" id="KW-0677">Repeat</keyword>
<dbReference type="KEGG" id="rhd:R2APBS1_2700"/>
<evidence type="ECO:0000313" key="6">
    <source>
        <dbReference type="Proteomes" id="UP000011859"/>
    </source>
</evidence>
<dbReference type="PANTHER" id="PTHR32305:SF15">
    <property type="entry name" value="PROTEIN RHSA-RELATED"/>
    <property type="match status" value="1"/>
</dbReference>
<reference evidence="5 6" key="1">
    <citation type="submission" date="2012-04" db="EMBL/GenBank/DDBJ databases">
        <title>Complete genome of Rhodanobacter sp. 2APBS1.</title>
        <authorList>
            <consortium name="US DOE Joint Genome Institute"/>
            <person name="Huntemann M."/>
            <person name="Wei C.-L."/>
            <person name="Han J."/>
            <person name="Detter J.C."/>
            <person name="Han C."/>
            <person name="Tapia R."/>
            <person name="Munk A.C.C."/>
            <person name="Chen A."/>
            <person name="Krypides N."/>
            <person name="Mavromatis K."/>
            <person name="Markowitz V."/>
            <person name="Szeto E."/>
            <person name="Ivanova N."/>
            <person name="Mikhailova N."/>
            <person name="Ovchinnikova G."/>
            <person name="Pagani I."/>
            <person name="Pati A."/>
            <person name="Goodwin L."/>
            <person name="Peters L."/>
            <person name="Pitluck S."/>
            <person name="Woyke T."/>
            <person name="Prakash O."/>
            <person name="Elkins J."/>
            <person name="Brown S."/>
            <person name="Palumbo A."/>
            <person name="Hemme C."/>
            <person name="Zhou J."/>
            <person name="Watson D."/>
            <person name="Jardine P."/>
            <person name="Kostka J."/>
            <person name="Green S."/>
        </authorList>
    </citation>
    <scope>NUCLEOTIDE SEQUENCE [LARGE SCALE GENOMIC DNA]</scope>
    <source>
        <strain evidence="5 6">2APBS1</strain>
    </source>
</reference>
<feature type="region of interest" description="Disordered" evidence="2">
    <location>
        <begin position="268"/>
        <end position="288"/>
    </location>
</feature>
<gene>
    <name evidence="5" type="ORF">R2APBS1_2700</name>
</gene>
<feature type="region of interest" description="Disordered" evidence="2">
    <location>
        <begin position="220"/>
        <end position="244"/>
    </location>
</feature>
<keyword evidence="3" id="KW-0732">Signal</keyword>
<evidence type="ECO:0000313" key="5">
    <source>
        <dbReference type="EMBL" id="AGG89779.1"/>
    </source>
</evidence>
<evidence type="ECO:0000259" key="4">
    <source>
        <dbReference type="Pfam" id="PF25023"/>
    </source>
</evidence>
<evidence type="ECO:0000256" key="2">
    <source>
        <dbReference type="SAM" id="MobiDB-lite"/>
    </source>
</evidence>
<feature type="domain" description="Teneurin-like YD-shell" evidence="4">
    <location>
        <begin position="24"/>
        <end position="123"/>
    </location>
</feature>
<accession>M4NFV9</accession>
<dbReference type="HOGENOM" id="CLU_918119_0_0_6"/>
<dbReference type="STRING" id="666685.R2APBS1_2700"/>
<dbReference type="Gene3D" id="2.180.10.10">
    <property type="entry name" value="RHS repeat-associated core"/>
    <property type="match status" value="1"/>
</dbReference>
<protein>
    <submittedName>
        <fullName evidence="5">RHS repeat-associated core domain protein</fullName>
    </submittedName>
</protein>